<keyword evidence="2" id="KW-1185">Reference proteome</keyword>
<organism evidence="1 2">
    <name type="scientific">Flagellimonas nanhaiensis</name>
    <dbReference type="NCBI Taxonomy" id="2292706"/>
    <lineage>
        <taxon>Bacteria</taxon>
        <taxon>Pseudomonadati</taxon>
        <taxon>Bacteroidota</taxon>
        <taxon>Flavobacteriia</taxon>
        <taxon>Flavobacteriales</taxon>
        <taxon>Flavobacteriaceae</taxon>
        <taxon>Flagellimonas</taxon>
    </lineage>
</organism>
<evidence type="ECO:0000313" key="1">
    <source>
        <dbReference type="EMBL" id="RDY57697.1"/>
    </source>
</evidence>
<dbReference type="EMBL" id="QTJX01000007">
    <property type="protein sequence ID" value="RDY57697.1"/>
    <property type="molecule type" value="Genomic_DNA"/>
</dbReference>
<accession>A0A371JL60</accession>
<evidence type="ECO:0000313" key="2">
    <source>
        <dbReference type="Proteomes" id="UP000261828"/>
    </source>
</evidence>
<dbReference type="AlphaFoldDB" id="A0A371JL60"/>
<gene>
    <name evidence="1" type="ORF">DX873_17505</name>
</gene>
<name>A0A371JL60_9FLAO</name>
<proteinExistence type="predicted"/>
<sequence length="114" mass="13073">MSPELKLKTAAEEIKDILRKHDIAASIVLHTPGHGEYLNHILTSYSCAYQYQDDSIHFYSKKKDFKSVEEQAKQQGETANMLHILSKLTGENFMMLHSMSEKFDSITNAEHFNP</sequence>
<dbReference type="Proteomes" id="UP000261828">
    <property type="component" value="Unassembled WGS sequence"/>
</dbReference>
<dbReference type="RefSeq" id="WP_116185796.1">
    <property type="nucleotide sequence ID" value="NZ_QTJX01000007.1"/>
</dbReference>
<protein>
    <submittedName>
        <fullName evidence="1">Uncharacterized protein</fullName>
    </submittedName>
</protein>
<comment type="caution">
    <text evidence="1">The sequence shown here is derived from an EMBL/GenBank/DDBJ whole genome shotgun (WGS) entry which is preliminary data.</text>
</comment>
<dbReference type="OrthoDB" id="1445823at2"/>
<reference evidence="1 2" key="1">
    <citation type="submission" date="2018-08" db="EMBL/GenBank/DDBJ databases">
        <title>Muricauda nanhaiensis sp. nov., isolated from seawater of the South China Sea.</title>
        <authorList>
            <person name="Dang Y."/>
        </authorList>
    </citation>
    <scope>NUCLEOTIDE SEQUENCE [LARGE SCALE GENOMIC DNA]</scope>
    <source>
        <strain evidence="1 2">SM1704</strain>
    </source>
</reference>